<evidence type="ECO:0000313" key="4">
    <source>
        <dbReference type="Proteomes" id="UP000019140"/>
    </source>
</evidence>
<dbReference type="InterPro" id="IPR012340">
    <property type="entry name" value="NA-bd_OB-fold"/>
</dbReference>
<protein>
    <recommendedName>
        <fullName evidence="5">DUF35 domain-containing protein</fullName>
    </recommendedName>
</protein>
<comment type="caution">
    <text evidence="3">The sequence shown here is derived from an EMBL/GenBank/DDBJ whole genome shotgun (WGS) entry which is preliminary data.</text>
</comment>
<sequence>MPKLIPVADELSQPFWDYVNQERLVLQNCTACGKLQYPPQAACQVCGAADKLEWKEVEGKGHIATYIVIEDGRLNRRMPDQPYNLAMITLDQDPTVNFYSNLPGTPPYDVPVGAAVEVTFEEVAPGQLIHEWRVIDPQKG</sequence>
<dbReference type="Proteomes" id="UP000019140">
    <property type="component" value="Unassembled WGS sequence"/>
</dbReference>
<evidence type="ECO:0000313" key="3">
    <source>
        <dbReference type="EMBL" id="ETX02047.1"/>
    </source>
</evidence>
<dbReference type="Pfam" id="PF12172">
    <property type="entry name" value="zf-ChsH2"/>
    <property type="match status" value="1"/>
</dbReference>
<dbReference type="SUPFAM" id="SSF50249">
    <property type="entry name" value="Nucleic acid-binding proteins"/>
    <property type="match status" value="1"/>
</dbReference>
<accession>W4LXD7</accession>
<dbReference type="PANTHER" id="PTHR34075">
    <property type="entry name" value="BLR3430 PROTEIN"/>
    <property type="match status" value="1"/>
</dbReference>
<keyword evidence="4" id="KW-1185">Reference proteome</keyword>
<name>W4LXD7_9BACT</name>
<reference evidence="3 4" key="1">
    <citation type="journal article" date="2014" name="Nature">
        <title>An environmental bacterial taxon with a large and distinct metabolic repertoire.</title>
        <authorList>
            <person name="Wilson M.C."/>
            <person name="Mori T."/>
            <person name="Ruckert C."/>
            <person name="Uria A.R."/>
            <person name="Helf M.J."/>
            <person name="Takada K."/>
            <person name="Gernert C."/>
            <person name="Steffens U.A."/>
            <person name="Heycke N."/>
            <person name="Schmitt S."/>
            <person name="Rinke C."/>
            <person name="Helfrich E.J."/>
            <person name="Brachmann A.O."/>
            <person name="Gurgui C."/>
            <person name="Wakimoto T."/>
            <person name="Kracht M."/>
            <person name="Crusemann M."/>
            <person name="Hentschel U."/>
            <person name="Abe I."/>
            <person name="Matsunaga S."/>
            <person name="Kalinowski J."/>
            <person name="Takeyama H."/>
            <person name="Piel J."/>
        </authorList>
    </citation>
    <scope>NUCLEOTIDE SEQUENCE [LARGE SCALE GENOMIC DNA]</scope>
    <source>
        <strain evidence="4">TSY2</strain>
    </source>
</reference>
<dbReference type="AlphaFoldDB" id="W4LXD7"/>
<dbReference type="EMBL" id="AZHX01001566">
    <property type="protein sequence ID" value="ETX02047.1"/>
    <property type="molecule type" value="Genomic_DNA"/>
</dbReference>
<dbReference type="InterPro" id="IPR002878">
    <property type="entry name" value="ChsH2_C"/>
</dbReference>
<dbReference type="Gene3D" id="6.10.30.10">
    <property type="match status" value="1"/>
</dbReference>
<dbReference type="Pfam" id="PF01796">
    <property type="entry name" value="OB_ChsH2_C"/>
    <property type="match status" value="1"/>
</dbReference>
<feature type="domain" description="ChsH2 rubredoxin-like zinc ribbon" evidence="2">
    <location>
        <begin position="16"/>
        <end position="50"/>
    </location>
</feature>
<evidence type="ECO:0000259" key="1">
    <source>
        <dbReference type="Pfam" id="PF01796"/>
    </source>
</evidence>
<dbReference type="InterPro" id="IPR052513">
    <property type="entry name" value="Thioester_dehydratase-like"/>
</dbReference>
<evidence type="ECO:0008006" key="5">
    <source>
        <dbReference type="Google" id="ProtNLM"/>
    </source>
</evidence>
<gene>
    <name evidence="3" type="ORF">ETSY2_36265</name>
</gene>
<organism evidence="3 4">
    <name type="scientific">Candidatus Entotheonella gemina</name>
    <dbReference type="NCBI Taxonomy" id="1429439"/>
    <lineage>
        <taxon>Bacteria</taxon>
        <taxon>Pseudomonadati</taxon>
        <taxon>Nitrospinota/Tectimicrobiota group</taxon>
        <taxon>Candidatus Tectimicrobiota</taxon>
        <taxon>Candidatus Entotheonellia</taxon>
        <taxon>Candidatus Entotheonellales</taxon>
        <taxon>Candidatus Entotheonellaceae</taxon>
        <taxon>Candidatus Entotheonella</taxon>
    </lineage>
</organism>
<dbReference type="InterPro" id="IPR022002">
    <property type="entry name" value="ChsH2_Znr"/>
</dbReference>
<evidence type="ECO:0000259" key="2">
    <source>
        <dbReference type="Pfam" id="PF12172"/>
    </source>
</evidence>
<dbReference type="PANTHER" id="PTHR34075:SF5">
    <property type="entry name" value="BLR3430 PROTEIN"/>
    <property type="match status" value="1"/>
</dbReference>
<dbReference type="HOGENOM" id="CLU_119412_1_2_7"/>
<proteinExistence type="predicted"/>
<feature type="domain" description="ChsH2 C-terminal OB-fold" evidence="1">
    <location>
        <begin position="54"/>
        <end position="121"/>
    </location>
</feature>